<sequence length="124" mass="13004">MKEHEILAAVRAGGDLAESDQADVATHATLEVLACRLKGGDVPAGIAEALPSVTQGEEFGLEEFYRRVAEAEGETSAQGPAREHARAVIAALKSGVSEGDFDDLAARLPADYREDLLSTSAPNN</sequence>
<evidence type="ECO:0000313" key="1">
    <source>
        <dbReference type="EMBL" id="MBC6446149.1"/>
    </source>
</evidence>
<reference evidence="1 2" key="1">
    <citation type="submission" date="2020-06" db="EMBL/GenBank/DDBJ databases">
        <title>Actinokineospora xiongansis sp. nov., isolated from soil of Baiyangdian.</title>
        <authorList>
            <person name="Zhang X."/>
        </authorList>
    </citation>
    <scope>NUCLEOTIDE SEQUENCE [LARGE SCALE GENOMIC DNA]</scope>
    <source>
        <strain evidence="1 2">HBU206404</strain>
    </source>
</reference>
<dbReference type="InterPro" id="IPR018727">
    <property type="entry name" value="DUF2267"/>
</dbReference>
<accession>A0ABR7L132</accession>
<proteinExistence type="predicted"/>
<protein>
    <submittedName>
        <fullName evidence="1">DUF2267 domain-containing protein</fullName>
    </submittedName>
</protein>
<dbReference type="EMBL" id="JABVED010000001">
    <property type="protein sequence ID" value="MBC6446149.1"/>
    <property type="molecule type" value="Genomic_DNA"/>
</dbReference>
<dbReference type="InterPro" id="IPR038282">
    <property type="entry name" value="DUF2267_sf"/>
</dbReference>
<dbReference type="Pfam" id="PF10025">
    <property type="entry name" value="DUF2267"/>
    <property type="match status" value="1"/>
</dbReference>
<dbReference type="Gene3D" id="1.10.490.110">
    <property type="entry name" value="Uncharacterized conserved protein DUF2267"/>
    <property type="match status" value="1"/>
</dbReference>
<name>A0ABR7L132_9PSEU</name>
<gene>
    <name evidence="1" type="ORF">GPZ80_03045</name>
</gene>
<evidence type="ECO:0000313" key="2">
    <source>
        <dbReference type="Proteomes" id="UP000734823"/>
    </source>
</evidence>
<comment type="caution">
    <text evidence="1">The sequence shown here is derived from an EMBL/GenBank/DDBJ whole genome shotgun (WGS) entry which is preliminary data.</text>
</comment>
<dbReference type="Proteomes" id="UP000734823">
    <property type="component" value="Unassembled WGS sequence"/>
</dbReference>
<keyword evidence="2" id="KW-1185">Reference proteome</keyword>
<dbReference type="RefSeq" id="WP_187218184.1">
    <property type="nucleotide sequence ID" value="NZ_JABVED010000001.1"/>
</dbReference>
<organism evidence="1 2">
    <name type="scientific">Actinokineospora xionganensis</name>
    <dbReference type="NCBI Taxonomy" id="2684470"/>
    <lineage>
        <taxon>Bacteria</taxon>
        <taxon>Bacillati</taxon>
        <taxon>Actinomycetota</taxon>
        <taxon>Actinomycetes</taxon>
        <taxon>Pseudonocardiales</taxon>
        <taxon>Pseudonocardiaceae</taxon>
        <taxon>Actinokineospora</taxon>
    </lineage>
</organism>